<dbReference type="EMBL" id="CP038631">
    <property type="protein sequence ID" value="QCC44836.1"/>
    <property type="molecule type" value="Genomic_DNA"/>
</dbReference>
<evidence type="ECO:0000313" key="4">
    <source>
        <dbReference type="Proteomes" id="UP000323075"/>
    </source>
</evidence>
<gene>
    <name evidence="2" type="ORF">APQ99_01904</name>
    <name evidence="1" type="ORF">HBSAL_05855</name>
</gene>
<reference evidence="1 3" key="1">
    <citation type="journal article" date="2019" name="Microbiol. Resour. Announc.">
        <title>The Genome Sequence of the Halobacterium salinarum Type Strain Is Closely Related to That of Laboratory Strains NRC-1 and R1.</title>
        <authorList>
            <person name="Pfeiffer F."/>
            <person name="Marchfelder A."/>
            <person name="Habermann B."/>
            <person name="Dyall-Smith M.L."/>
        </authorList>
    </citation>
    <scope>NUCLEOTIDE SEQUENCE [LARGE SCALE GENOMIC DNA]</scope>
    <source>
        <strain evidence="1">91-R6</strain>
        <strain evidence="3">ATCC 33171 / DSM 3754 / JCM 8978 / NBRC 102687 / NCIMB 764 / 91-R6</strain>
    </source>
</reference>
<evidence type="ECO:0000313" key="3">
    <source>
        <dbReference type="Proteomes" id="UP000296216"/>
    </source>
</evidence>
<evidence type="ECO:0000313" key="2">
    <source>
        <dbReference type="EMBL" id="TYO75580.1"/>
    </source>
</evidence>
<organism evidence="1 3">
    <name type="scientific">Halobacterium salinarum (strain ATCC 33171 / DSM 3754 / JCM 8978 / NBRC 102687 / NCIMB 764 / 91-R6)</name>
    <dbReference type="NCBI Taxonomy" id="2597657"/>
    <lineage>
        <taxon>Archaea</taxon>
        <taxon>Methanobacteriati</taxon>
        <taxon>Methanobacteriota</taxon>
        <taxon>Stenosarchaea group</taxon>
        <taxon>Halobacteria</taxon>
        <taxon>Halobacteriales</taxon>
        <taxon>Halobacteriaceae</taxon>
        <taxon>Halobacterium</taxon>
    </lineage>
</organism>
<reference evidence="1" key="3">
    <citation type="journal article" name="MicrobiologyOpen">
        <title>Whole-genome comparison between the type strain of Halobacterium salinarum (DSM 3754(T)) and the laboratory strains R1 and NRC-1.</title>
        <authorList>
            <person name="Pfeiffer F."/>
            <person name="Losensky G."/>
            <person name="Marchfelder A."/>
            <person name="Habermann B."/>
            <person name="Dyall-Smith M."/>
        </authorList>
    </citation>
    <scope>NUCLEOTIDE SEQUENCE</scope>
    <source>
        <strain evidence="1">91-R6</strain>
    </source>
</reference>
<dbReference type="RefSeq" id="WP_010902717.1">
    <property type="nucleotide sequence ID" value="NZ_VRYN01000004.1"/>
</dbReference>
<protein>
    <submittedName>
        <fullName evidence="1">Uncharacterized protein</fullName>
    </submittedName>
</protein>
<sequence>MPEYPIVVRELGGENRLGVEDADDFEGDLRDVVVEGYDRVAVPEYEDGDRVGTVVAASTTEIETVRWTTD</sequence>
<dbReference type="Proteomes" id="UP000323075">
    <property type="component" value="Unassembled WGS sequence"/>
</dbReference>
<reference evidence="2 4" key="2">
    <citation type="submission" date="2019-07" db="EMBL/GenBank/DDBJ databases">
        <title>Genomic Encyclopedia of Archaeal and Bacterial Type Strains, Phase II (KMG-II): from individual species to whole genera.</title>
        <authorList>
            <person name="Goeker M."/>
        </authorList>
    </citation>
    <scope>NUCLEOTIDE SEQUENCE [LARGE SCALE GENOMIC DNA]</scope>
    <source>
        <strain evidence="2 4">DSM 3754</strain>
    </source>
</reference>
<evidence type="ECO:0000313" key="1">
    <source>
        <dbReference type="EMBL" id="QCC44836.1"/>
    </source>
</evidence>
<dbReference type="GeneID" id="68693810"/>
<name>A0A4D6GUP6_HALS9</name>
<dbReference type="Proteomes" id="UP000296216">
    <property type="component" value="Chromosome"/>
</dbReference>
<dbReference type="EMBL" id="VRYN01000004">
    <property type="protein sequence ID" value="TYO75580.1"/>
    <property type="molecule type" value="Genomic_DNA"/>
</dbReference>
<accession>A0A4D6GUP6</accession>
<dbReference type="AlphaFoldDB" id="A0A4D6GUP6"/>
<proteinExistence type="predicted"/>